<name>A0A2H9VW75_9SPHI</name>
<dbReference type="InterPro" id="IPR012944">
    <property type="entry name" value="SusD_RagB_dom"/>
</dbReference>
<dbReference type="PROSITE" id="PS51257">
    <property type="entry name" value="PROKAR_LIPOPROTEIN"/>
    <property type="match status" value="1"/>
</dbReference>
<dbReference type="Proteomes" id="UP000242687">
    <property type="component" value="Unassembled WGS sequence"/>
</dbReference>
<organism evidence="8 9">
    <name type="scientific">Mucilaginibacter auburnensis</name>
    <dbReference type="NCBI Taxonomy" id="1457233"/>
    <lineage>
        <taxon>Bacteria</taxon>
        <taxon>Pseudomonadati</taxon>
        <taxon>Bacteroidota</taxon>
        <taxon>Sphingobacteriia</taxon>
        <taxon>Sphingobacteriales</taxon>
        <taxon>Sphingobacteriaceae</taxon>
        <taxon>Mucilaginibacter</taxon>
    </lineage>
</organism>
<proteinExistence type="inferred from homology"/>
<keyword evidence="4" id="KW-0472">Membrane</keyword>
<dbReference type="Pfam" id="PF14322">
    <property type="entry name" value="SusD-like_3"/>
    <property type="match status" value="1"/>
</dbReference>
<dbReference type="SUPFAM" id="SSF48452">
    <property type="entry name" value="TPR-like"/>
    <property type="match status" value="1"/>
</dbReference>
<dbReference type="RefSeq" id="WP_100341229.1">
    <property type="nucleotide sequence ID" value="NZ_PGFJ01000001.1"/>
</dbReference>
<protein>
    <submittedName>
        <fullName evidence="8">SusD-like starch-binding protein associating with outer membrane</fullName>
    </submittedName>
</protein>
<reference evidence="8 9" key="1">
    <citation type="submission" date="2017-11" db="EMBL/GenBank/DDBJ databases">
        <title>Genomic Encyclopedia of Archaeal and Bacterial Type Strains, Phase II (KMG-II): From Individual Species to Whole Genera.</title>
        <authorList>
            <person name="Goeker M."/>
        </authorList>
    </citation>
    <scope>NUCLEOTIDE SEQUENCE [LARGE SCALE GENOMIC DNA]</scope>
    <source>
        <strain evidence="8 9">DSM 28175</strain>
    </source>
</reference>
<dbReference type="GO" id="GO:0009279">
    <property type="term" value="C:cell outer membrane"/>
    <property type="evidence" value="ECO:0007669"/>
    <property type="project" value="UniProtKB-SubCell"/>
</dbReference>
<evidence type="ECO:0000259" key="6">
    <source>
        <dbReference type="Pfam" id="PF07980"/>
    </source>
</evidence>
<accession>A0A2H9VW75</accession>
<gene>
    <name evidence="8" type="ORF">CLV57_2105</name>
</gene>
<sequence>MKFRYIAAAILFSVSLASCRKYVEIKTQGQLVPGDINNYRLILNNSNAFEVGPQIGDLSSDDVEIVNGSTQQSNQSSDFYRYWRAAYTWQTDIYPLGTYQTDNNWNAMYNSIAYANTVIGEVPTSTGGSEKDKAALIGEALVHRADAYLMLMNTYAKPYNASTAGSDLGVPMVLVQTTQQSLVRPSSQTVYDQIIKDLKQAIPSLAPRQTFNTQPSKVSAYGELARCYLYMNNYAAANTYADSALAIANTLNDLGAITVVNTTTYPIRRSDPEILLSKVAYNGISAFTTTAMRLSSDLLALLGTKDQRYTLFTSDPSVISTQYVAAGGRFFTRDRSIGEARNIGPNVPEMMLIKAEYYARTNDVANAMLWVNRLRQKRFKPADYTPLTATTQAEALSQVIDERHREFFCRMLRWWDQRRLKQDPAFQKTYTRTYANVTYTLEPTSDRYVFRIPPYQIQLNPEIQQNP</sequence>
<keyword evidence="9" id="KW-1185">Reference proteome</keyword>
<dbReference type="InterPro" id="IPR011990">
    <property type="entry name" value="TPR-like_helical_dom_sf"/>
</dbReference>
<dbReference type="EMBL" id="PGFJ01000001">
    <property type="protein sequence ID" value="PJJ85077.1"/>
    <property type="molecule type" value="Genomic_DNA"/>
</dbReference>
<feature type="domain" description="RagB/SusD" evidence="6">
    <location>
        <begin position="349"/>
        <end position="467"/>
    </location>
</feature>
<comment type="similarity">
    <text evidence="2">Belongs to the SusD family.</text>
</comment>
<evidence type="ECO:0000256" key="5">
    <source>
        <dbReference type="ARBA" id="ARBA00023237"/>
    </source>
</evidence>
<evidence type="ECO:0000313" key="9">
    <source>
        <dbReference type="Proteomes" id="UP000242687"/>
    </source>
</evidence>
<comment type="caution">
    <text evidence="8">The sequence shown here is derived from an EMBL/GenBank/DDBJ whole genome shotgun (WGS) entry which is preliminary data.</text>
</comment>
<dbReference type="OrthoDB" id="629561at2"/>
<comment type="subcellular location">
    <subcellularLocation>
        <location evidence="1">Cell outer membrane</location>
    </subcellularLocation>
</comment>
<evidence type="ECO:0000256" key="2">
    <source>
        <dbReference type="ARBA" id="ARBA00006275"/>
    </source>
</evidence>
<dbReference type="InterPro" id="IPR033985">
    <property type="entry name" value="SusD-like_N"/>
</dbReference>
<evidence type="ECO:0000256" key="1">
    <source>
        <dbReference type="ARBA" id="ARBA00004442"/>
    </source>
</evidence>
<evidence type="ECO:0000256" key="3">
    <source>
        <dbReference type="ARBA" id="ARBA00022729"/>
    </source>
</evidence>
<evidence type="ECO:0000259" key="7">
    <source>
        <dbReference type="Pfam" id="PF14322"/>
    </source>
</evidence>
<keyword evidence="3" id="KW-0732">Signal</keyword>
<feature type="domain" description="SusD-like N-terminal" evidence="7">
    <location>
        <begin position="73"/>
        <end position="229"/>
    </location>
</feature>
<dbReference type="Pfam" id="PF07980">
    <property type="entry name" value="SusD_RagB"/>
    <property type="match status" value="1"/>
</dbReference>
<dbReference type="Gene3D" id="1.25.40.390">
    <property type="match status" value="2"/>
</dbReference>
<dbReference type="AlphaFoldDB" id="A0A2H9VW75"/>
<keyword evidence="5" id="KW-0998">Cell outer membrane</keyword>
<evidence type="ECO:0000256" key="4">
    <source>
        <dbReference type="ARBA" id="ARBA00023136"/>
    </source>
</evidence>
<evidence type="ECO:0000313" key="8">
    <source>
        <dbReference type="EMBL" id="PJJ85077.1"/>
    </source>
</evidence>